<proteinExistence type="inferred from homology"/>
<dbReference type="Gene3D" id="3.40.710.10">
    <property type="entry name" value="DD-peptidase/beta-lactamase superfamily"/>
    <property type="match status" value="1"/>
</dbReference>
<dbReference type="GO" id="GO:0006508">
    <property type="term" value="P:proteolysis"/>
    <property type="evidence" value="ECO:0007669"/>
    <property type="project" value="UniProtKB-KW"/>
</dbReference>
<accession>A0A9X2BSW0</accession>
<sequence>MFRRLVLARCVAVAVLLAAGLLALDRLFPPDLSRLRATGTEVLDREGRVLSVLPAPGGVWRLRTGVEDVPPHLVAMLVAAEDRRFYAHPGVDPLALARAAAQWVRAGRVVSGGSTLTMQAVRLLEPRPRNLRAKAIEALRALQLEARFDKREILGIWLTLASQGGNVEGVRAGALAWFGRPAARLDPGESALLVAIPRHPNRLRPDRHPEAARAARDDTLRRRAFLAGDVTEWDNEAAFASAVPSVRQPMPRLAPHLARQVAGGAAGRAVTTLDAPLQRAAEAVAAGALRELPERVTVALIVAELRSREVRALVGGSWGDESRAGSLDLSRAVRSPGSALKPLLYGLAFEAGIVAPNTVVSDLPLRFGTYAPENFDHGFVGRVTAAEALRLSLNLPAVALLDRLGPIRFAEALKRAGAPPRLPAGADPSLPLALGGAGTTLRELAGVYAALGDGGRGLPLRAVAGDGDAARGSVAGTARGDDTGTARGDDTGTARGDAAGTARAVLEPGAAAMLAGVLVQRFPGGGPAGIAWKTGTSWGGRDAWALGFDGRHVAGVWIGRPDGTPIPGATGRDLALPLLARLFALLPAAPLEAAAPRVASAVPGAEAPDRLRLLFPPPGAVLAEGGTVTLRASGGRRPLNFLVDGIALPAERAKREAGWLPSGPGRYRVTVLDADGVSAHAEVRVRPRDAPAASDGLPTARLVTTPSGRP</sequence>
<dbReference type="InterPro" id="IPR023193">
    <property type="entry name" value="EPSP_synthase_CS"/>
</dbReference>
<dbReference type="SUPFAM" id="SSF56601">
    <property type="entry name" value="beta-lactamase/transpeptidase-like"/>
    <property type="match status" value="1"/>
</dbReference>
<keyword evidence="5" id="KW-0645">Protease</keyword>
<dbReference type="Pfam" id="PF00912">
    <property type="entry name" value="Transgly"/>
    <property type="match status" value="1"/>
</dbReference>
<comment type="catalytic activity">
    <reaction evidence="11">
        <text>[GlcNAc-(1-&gt;4)-Mur2Ac(oyl-L-Ala-gamma-D-Glu-L-Lys-D-Ala-D-Ala)](n)-di-trans,octa-cis-undecaprenyl diphosphate + beta-D-GlcNAc-(1-&gt;4)-Mur2Ac(oyl-L-Ala-gamma-D-Glu-L-Lys-D-Ala-D-Ala)-di-trans,octa-cis-undecaprenyl diphosphate = [GlcNAc-(1-&gt;4)-Mur2Ac(oyl-L-Ala-gamma-D-Glu-L-Lys-D-Ala-D-Ala)](n+1)-di-trans,octa-cis-undecaprenyl diphosphate + di-trans,octa-cis-undecaprenyl diphosphate + H(+)</text>
        <dbReference type="Rhea" id="RHEA:23708"/>
        <dbReference type="Rhea" id="RHEA-COMP:9602"/>
        <dbReference type="Rhea" id="RHEA-COMP:9603"/>
        <dbReference type="ChEBI" id="CHEBI:15378"/>
        <dbReference type="ChEBI" id="CHEBI:58405"/>
        <dbReference type="ChEBI" id="CHEBI:60033"/>
        <dbReference type="ChEBI" id="CHEBI:78435"/>
        <dbReference type="EC" id="2.4.99.28"/>
    </reaction>
</comment>
<gene>
    <name evidence="16" type="primary">pbpC</name>
    <name evidence="16" type="ORF">M0638_04205</name>
</gene>
<comment type="caution">
    <text evidence="16">The sequence shown here is derived from an EMBL/GenBank/DDBJ whole genome shotgun (WGS) entry which is preliminary data.</text>
</comment>
<keyword evidence="4" id="KW-0121">Carboxypeptidase</keyword>
<feature type="region of interest" description="Disordered" evidence="12">
    <location>
        <begin position="468"/>
        <end position="496"/>
    </location>
</feature>
<evidence type="ECO:0000259" key="13">
    <source>
        <dbReference type="Pfam" id="PF00905"/>
    </source>
</evidence>
<dbReference type="InterPro" id="IPR001460">
    <property type="entry name" value="PCN-bd_Tpept"/>
</dbReference>
<comment type="pathway">
    <text evidence="1">Cell wall biogenesis; peptidoglycan biosynthesis.</text>
</comment>
<dbReference type="GO" id="GO:0008658">
    <property type="term" value="F:penicillin binding"/>
    <property type="evidence" value="ECO:0007669"/>
    <property type="project" value="InterPro"/>
</dbReference>
<dbReference type="EMBL" id="JALPRX010000014">
    <property type="protein sequence ID" value="MCK8783582.1"/>
    <property type="molecule type" value="Genomic_DNA"/>
</dbReference>
<feature type="domain" description="Penicillin-binding protein transpeptidase" evidence="13">
    <location>
        <begin position="301"/>
        <end position="417"/>
    </location>
</feature>
<keyword evidence="6" id="KW-0328">Glycosyltransferase</keyword>
<protein>
    <recommendedName>
        <fullName evidence="10">peptidoglycan glycosyltransferase</fullName>
        <ecNumber evidence="10">2.4.99.28</ecNumber>
    </recommendedName>
</protein>
<dbReference type="SUPFAM" id="SSF53955">
    <property type="entry name" value="Lysozyme-like"/>
    <property type="match status" value="1"/>
</dbReference>
<dbReference type="EC" id="2.4.99.28" evidence="10"/>
<dbReference type="Pfam" id="PF00905">
    <property type="entry name" value="Transpeptidase"/>
    <property type="match status" value="1"/>
</dbReference>
<dbReference type="AlphaFoldDB" id="A0A9X2BSW0"/>
<evidence type="ECO:0000256" key="1">
    <source>
        <dbReference type="ARBA" id="ARBA00004752"/>
    </source>
</evidence>
<evidence type="ECO:0000256" key="7">
    <source>
        <dbReference type="ARBA" id="ARBA00022679"/>
    </source>
</evidence>
<comment type="similarity">
    <text evidence="3">In the N-terminal section; belongs to the glycosyltransferase 51 family.</text>
</comment>
<evidence type="ECO:0000256" key="12">
    <source>
        <dbReference type="SAM" id="MobiDB-lite"/>
    </source>
</evidence>
<evidence type="ECO:0000259" key="14">
    <source>
        <dbReference type="Pfam" id="PF00912"/>
    </source>
</evidence>
<dbReference type="GO" id="GO:0009252">
    <property type="term" value="P:peptidoglycan biosynthetic process"/>
    <property type="evidence" value="ECO:0007669"/>
    <property type="project" value="InterPro"/>
</dbReference>
<dbReference type="GO" id="GO:0030288">
    <property type="term" value="C:outer membrane-bounded periplasmic space"/>
    <property type="evidence" value="ECO:0007669"/>
    <property type="project" value="TreeGrafter"/>
</dbReference>
<dbReference type="InterPro" id="IPR011815">
    <property type="entry name" value="PBP_1c"/>
</dbReference>
<dbReference type="InterPro" id="IPR012338">
    <property type="entry name" value="Beta-lactam/transpept-like"/>
</dbReference>
<name>A0A9X2BSW0_9PROT</name>
<dbReference type="InterPro" id="IPR036950">
    <property type="entry name" value="PBP_transglycosylase"/>
</dbReference>
<feature type="compositionally biased region" description="Basic and acidic residues" evidence="12">
    <location>
        <begin position="479"/>
        <end position="492"/>
    </location>
</feature>
<evidence type="ECO:0000256" key="10">
    <source>
        <dbReference type="ARBA" id="ARBA00044770"/>
    </source>
</evidence>
<keyword evidence="9" id="KW-0511">Multifunctional enzyme</keyword>
<evidence type="ECO:0000256" key="3">
    <source>
        <dbReference type="ARBA" id="ARBA00007739"/>
    </source>
</evidence>
<reference evidence="16" key="1">
    <citation type="submission" date="2022-04" db="EMBL/GenBank/DDBJ databases">
        <title>Roseomonas acroporae sp. nov., isolated from coral Acropora digitifera.</title>
        <authorList>
            <person name="Sun H."/>
        </authorList>
    </citation>
    <scope>NUCLEOTIDE SEQUENCE</scope>
    <source>
        <strain evidence="16">NAR14</strain>
    </source>
</reference>
<dbReference type="PROSITE" id="PS00104">
    <property type="entry name" value="EPSP_SYNTHASE_1"/>
    <property type="match status" value="1"/>
</dbReference>
<feature type="compositionally biased region" description="Low complexity" evidence="12">
    <location>
        <begin position="468"/>
        <end position="478"/>
    </location>
</feature>
<comment type="similarity">
    <text evidence="2">In the C-terminal section; belongs to the transpeptidase family.</text>
</comment>
<evidence type="ECO:0000256" key="4">
    <source>
        <dbReference type="ARBA" id="ARBA00022645"/>
    </source>
</evidence>
<evidence type="ECO:0000256" key="5">
    <source>
        <dbReference type="ARBA" id="ARBA00022670"/>
    </source>
</evidence>
<dbReference type="InterPro" id="IPR023346">
    <property type="entry name" value="Lysozyme-like_dom_sf"/>
</dbReference>
<dbReference type="InterPro" id="IPR001264">
    <property type="entry name" value="Glyco_trans_51"/>
</dbReference>
<dbReference type="RefSeq" id="WP_248665706.1">
    <property type="nucleotide sequence ID" value="NZ_JALPRX010000014.1"/>
</dbReference>
<dbReference type="GO" id="GO:0008955">
    <property type="term" value="F:peptidoglycan glycosyltransferase activity"/>
    <property type="evidence" value="ECO:0007669"/>
    <property type="project" value="UniProtKB-EC"/>
</dbReference>
<evidence type="ECO:0000313" key="17">
    <source>
        <dbReference type="Proteomes" id="UP001139516"/>
    </source>
</evidence>
<keyword evidence="17" id="KW-1185">Reference proteome</keyword>
<evidence type="ECO:0000256" key="8">
    <source>
        <dbReference type="ARBA" id="ARBA00022801"/>
    </source>
</evidence>
<dbReference type="GO" id="GO:0004180">
    <property type="term" value="F:carboxypeptidase activity"/>
    <property type="evidence" value="ECO:0007669"/>
    <property type="project" value="UniProtKB-KW"/>
</dbReference>
<dbReference type="PANTHER" id="PTHR32282:SF15">
    <property type="entry name" value="PENICILLIN-BINDING PROTEIN 1C"/>
    <property type="match status" value="1"/>
</dbReference>
<organism evidence="16 17">
    <name type="scientific">Roseomonas acroporae</name>
    <dbReference type="NCBI Taxonomy" id="2937791"/>
    <lineage>
        <taxon>Bacteria</taxon>
        <taxon>Pseudomonadati</taxon>
        <taxon>Pseudomonadota</taxon>
        <taxon>Alphaproteobacteria</taxon>
        <taxon>Acetobacterales</taxon>
        <taxon>Roseomonadaceae</taxon>
        <taxon>Roseomonas</taxon>
    </lineage>
</organism>
<dbReference type="Pfam" id="PF06832">
    <property type="entry name" value="BiPBP_C"/>
    <property type="match status" value="1"/>
</dbReference>
<dbReference type="InterPro" id="IPR009647">
    <property type="entry name" value="PBP_C"/>
</dbReference>
<evidence type="ECO:0000256" key="11">
    <source>
        <dbReference type="ARBA" id="ARBA00049902"/>
    </source>
</evidence>
<feature type="region of interest" description="Disordered" evidence="12">
    <location>
        <begin position="686"/>
        <end position="710"/>
    </location>
</feature>
<keyword evidence="8" id="KW-0378">Hydrolase</keyword>
<evidence type="ECO:0000256" key="9">
    <source>
        <dbReference type="ARBA" id="ARBA00023268"/>
    </source>
</evidence>
<evidence type="ECO:0000256" key="2">
    <source>
        <dbReference type="ARBA" id="ARBA00007090"/>
    </source>
</evidence>
<dbReference type="NCBIfam" id="TIGR02073">
    <property type="entry name" value="PBP_1c"/>
    <property type="match status" value="1"/>
</dbReference>
<dbReference type="Proteomes" id="UP001139516">
    <property type="component" value="Unassembled WGS sequence"/>
</dbReference>
<keyword evidence="7" id="KW-0808">Transferase</keyword>
<dbReference type="Gene3D" id="1.10.3810.10">
    <property type="entry name" value="Biosynthetic peptidoglycan transglycosylase-like"/>
    <property type="match status" value="1"/>
</dbReference>
<evidence type="ECO:0000259" key="15">
    <source>
        <dbReference type="Pfam" id="PF06832"/>
    </source>
</evidence>
<evidence type="ECO:0000256" key="6">
    <source>
        <dbReference type="ARBA" id="ARBA00022676"/>
    </source>
</evidence>
<feature type="domain" description="Penicillin-binding C-terminal" evidence="15">
    <location>
        <begin position="606"/>
        <end position="683"/>
    </location>
</feature>
<feature type="domain" description="Glycosyl transferase family 51" evidence="14">
    <location>
        <begin position="61"/>
        <end position="221"/>
    </location>
</feature>
<dbReference type="PANTHER" id="PTHR32282">
    <property type="entry name" value="BINDING PROTEIN TRANSPEPTIDASE, PUTATIVE-RELATED"/>
    <property type="match status" value="1"/>
</dbReference>
<evidence type="ECO:0000313" key="16">
    <source>
        <dbReference type="EMBL" id="MCK8783582.1"/>
    </source>
</evidence>
<dbReference type="InterPro" id="IPR050396">
    <property type="entry name" value="Glycosyltr_51/Transpeptidase"/>
</dbReference>